<evidence type="ECO:0000313" key="3">
    <source>
        <dbReference type="Proteomes" id="UP000634136"/>
    </source>
</evidence>
<feature type="region of interest" description="Disordered" evidence="1">
    <location>
        <begin position="1"/>
        <end position="48"/>
    </location>
</feature>
<reference evidence="2" key="1">
    <citation type="submission" date="2020-09" db="EMBL/GenBank/DDBJ databases">
        <title>Genome-Enabled Discovery of Anthraquinone Biosynthesis in Senna tora.</title>
        <authorList>
            <person name="Kang S.-H."/>
            <person name="Pandey R.P."/>
            <person name="Lee C.-M."/>
            <person name="Sim J.-S."/>
            <person name="Jeong J.-T."/>
            <person name="Choi B.-S."/>
            <person name="Jung M."/>
            <person name="Ginzburg D."/>
            <person name="Zhao K."/>
            <person name="Won S.Y."/>
            <person name="Oh T.-J."/>
            <person name="Yu Y."/>
            <person name="Kim N.-H."/>
            <person name="Lee O.R."/>
            <person name="Lee T.-H."/>
            <person name="Bashyal P."/>
            <person name="Kim T.-S."/>
            <person name="Lee W.-H."/>
            <person name="Kawkins C."/>
            <person name="Kim C.-K."/>
            <person name="Kim J.S."/>
            <person name="Ahn B.O."/>
            <person name="Rhee S.Y."/>
            <person name="Sohng J.K."/>
        </authorList>
    </citation>
    <scope>NUCLEOTIDE SEQUENCE</scope>
    <source>
        <tissue evidence="2">Leaf</tissue>
    </source>
</reference>
<gene>
    <name evidence="2" type="ORF">G2W53_004492</name>
</gene>
<feature type="compositionally biased region" description="Basic and acidic residues" evidence="1">
    <location>
        <begin position="1"/>
        <end position="16"/>
    </location>
</feature>
<dbReference type="EMBL" id="JAAIUW010000002">
    <property type="protein sequence ID" value="KAF7842194.1"/>
    <property type="molecule type" value="Genomic_DNA"/>
</dbReference>
<organism evidence="2 3">
    <name type="scientific">Senna tora</name>
    <dbReference type="NCBI Taxonomy" id="362788"/>
    <lineage>
        <taxon>Eukaryota</taxon>
        <taxon>Viridiplantae</taxon>
        <taxon>Streptophyta</taxon>
        <taxon>Embryophyta</taxon>
        <taxon>Tracheophyta</taxon>
        <taxon>Spermatophyta</taxon>
        <taxon>Magnoliopsida</taxon>
        <taxon>eudicotyledons</taxon>
        <taxon>Gunneridae</taxon>
        <taxon>Pentapetalae</taxon>
        <taxon>rosids</taxon>
        <taxon>fabids</taxon>
        <taxon>Fabales</taxon>
        <taxon>Fabaceae</taxon>
        <taxon>Caesalpinioideae</taxon>
        <taxon>Cassia clade</taxon>
        <taxon>Senna</taxon>
    </lineage>
</organism>
<proteinExistence type="predicted"/>
<comment type="caution">
    <text evidence="2">The sequence shown here is derived from an EMBL/GenBank/DDBJ whole genome shotgun (WGS) entry which is preliminary data.</text>
</comment>
<evidence type="ECO:0000256" key="1">
    <source>
        <dbReference type="SAM" id="MobiDB-lite"/>
    </source>
</evidence>
<sequence>MVRREGSKHGKPHSTDRSGSSSIHKMKSQGGSKEGDTKKSYGKSHLGR</sequence>
<evidence type="ECO:0000313" key="2">
    <source>
        <dbReference type="EMBL" id="KAF7842194.1"/>
    </source>
</evidence>
<protein>
    <submittedName>
        <fullName evidence="2">Uncharacterized protein</fullName>
    </submittedName>
</protein>
<dbReference type="Proteomes" id="UP000634136">
    <property type="component" value="Unassembled WGS sequence"/>
</dbReference>
<name>A0A834XD98_9FABA</name>
<keyword evidence="3" id="KW-1185">Reference proteome</keyword>
<accession>A0A834XD98</accession>
<dbReference type="AlphaFoldDB" id="A0A834XD98"/>